<evidence type="ECO:0000313" key="1">
    <source>
        <dbReference type="EMBL" id="UJO18006.1"/>
    </source>
</evidence>
<dbReference type="Proteomes" id="UP000756132">
    <property type="component" value="Chromosome 5"/>
</dbReference>
<evidence type="ECO:0000313" key="2">
    <source>
        <dbReference type="Proteomes" id="UP000756132"/>
    </source>
</evidence>
<keyword evidence="2" id="KW-1185">Reference proteome</keyword>
<proteinExistence type="predicted"/>
<sequence>MSSANYPLRQSGIYRNLPQFDPSIKNLKAIICGATGISGFNALRALRDTPDRWSKVYTLSRSPLKQEMLNLLTEKQRCKIQHVSVDLTSSGDSVAKSLKDAGVDADYVFFYSYLQPKTGESGMSANLAKALVEANVPLLDNFLQSLPKAGIKPKRILLQTTVLGH</sequence>
<dbReference type="OrthoDB" id="1731983at2759"/>
<accession>A0A9Q8LI14</accession>
<dbReference type="EMBL" id="CP090167">
    <property type="protein sequence ID" value="UJO18006.1"/>
    <property type="molecule type" value="Genomic_DNA"/>
</dbReference>
<dbReference type="PANTHER" id="PTHR32487:SF29">
    <property type="entry name" value="NAD-DEPENDENT EPIMERASE_DEHYDRATASE DOMAIN-CONTAINING PROTEIN"/>
    <property type="match status" value="1"/>
</dbReference>
<reference evidence="1" key="2">
    <citation type="journal article" date="2022" name="Microb. Genom.">
        <title>A chromosome-scale genome assembly of the tomato pathogen Cladosporium fulvum reveals a compartmentalized genome architecture and the presence of a dispensable chromosome.</title>
        <authorList>
            <person name="Zaccaron A.Z."/>
            <person name="Chen L.H."/>
            <person name="Samaras A."/>
            <person name="Stergiopoulos I."/>
        </authorList>
    </citation>
    <scope>NUCLEOTIDE SEQUENCE</scope>
    <source>
        <strain evidence="1">Race5_Kim</strain>
    </source>
</reference>
<dbReference type="GeneID" id="71986046"/>
<dbReference type="PANTHER" id="PTHR32487">
    <property type="entry name" value="3-OXO-DELTA(4,5)-STEROID 5-BETA-REDUCTASE"/>
    <property type="match status" value="1"/>
</dbReference>
<gene>
    <name evidence="1" type="ORF">CLAFUR5_06168</name>
</gene>
<dbReference type="RefSeq" id="XP_047762372.1">
    <property type="nucleotide sequence ID" value="XM_047905316.1"/>
</dbReference>
<dbReference type="InterPro" id="IPR036291">
    <property type="entry name" value="NAD(P)-bd_dom_sf"/>
</dbReference>
<name>A0A9Q8LI14_PASFU</name>
<dbReference type="Gene3D" id="3.40.50.720">
    <property type="entry name" value="NAD(P)-binding Rossmann-like Domain"/>
    <property type="match status" value="1"/>
</dbReference>
<dbReference type="SUPFAM" id="SSF51735">
    <property type="entry name" value="NAD(P)-binding Rossmann-fold domains"/>
    <property type="match status" value="1"/>
</dbReference>
<protein>
    <submittedName>
        <fullName evidence="1">Uncharacterized protein</fullName>
    </submittedName>
</protein>
<dbReference type="AlphaFoldDB" id="A0A9Q8LI14"/>
<dbReference type="OMA" id="ARWSKIY"/>
<reference evidence="1" key="1">
    <citation type="submission" date="2021-12" db="EMBL/GenBank/DDBJ databases">
        <authorList>
            <person name="Zaccaron A."/>
            <person name="Stergiopoulos I."/>
        </authorList>
    </citation>
    <scope>NUCLEOTIDE SEQUENCE</scope>
    <source>
        <strain evidence="1">Race5_Kim</strain>
    </source>
</reference>
<organism evidence="1 2">
    <name type="scientific">Passalora fulva</name>
    <name type="common">Tomato leaf mold</name>
    <name type="synonym">Cladosporium fulvum</name>
    <dbReference type="NCBI Taxonomy" id="5499"/>
    <lineage>
        <taxon>Eukaryota</taxon>
        <taxon>Fungi</taxon>
        <taxon>Dikarya</taxon>
        <taxon>Ascomycota</taxon>
        <taxon>Pezizomycotina</taxon>
        <taxon>Dothideomycetes</taxon>
        <taxon>Dothideomycetidae</taxon>
        <taxon>Mycosphaerellales</taxon>
        <taxon>Mycosphaerellaceae</taxon>
        <taxon>Fulvia</taxon>
    </lineage>
</organism>
<dbReference type="KEGG" id="ffu:CLAFUR5_06168"/>